<dbReference type="AlphaFoldDB" id="A0A1Y2ASK9"/>
<dbReference type="InParanoid" id="A0A1Y2ASK9"/>
<sequence length="173" mass="19624">MWDPSPVTYCQPPTDCGIAKLFENANLLDSYVADISEARTQRMRDLAVGALGHPPLSLQFLLKLRDILVTPFGIRTTSSLGKAGAKEDRVEFFPVIKESSDEIILGVDDRHLDFRLSVYRKVTPDRTAIYMTTVVHCHNWLGRLYLFAITPFHWMVARSALARLHHRLEAKSS</sequence>
<gene>
    <name evidence="1" type="ORF">BCR39DRAFT_544068</name>
</gene>
<name>A0A1Y2ASK9_9TREE</name>
<accession>A0A1Y2ASK9</accession>
<proteinExistence type="predicted"/>
<keyword evidence="2" id="KW-1185">Reference proteome</keyword>
<comment type="caution">
    <text evidence="1">The sequence shown here is derived from an EMBL/GenBank/DDBJ whole genome shotgun (WGS) entry which is preliminary data.</text>
</comment>
<organism evidence="1 2">
    <name type="scientific">Naematelia encephala</name>
    <dbReference type="NCBI Taxonomy" id="71784"/>
    <lineage>
        <taxon>Eukaryota</taxon>
        <taxon>Fungi</taxon>
        <taxon>Dikarya</taxon>
        <taxon>Basidiomycota</taxon>
        <taxon>Agaricomycotina</taxon>
        <taxon>Tremellomycetes</taxon>
        <taxon>Tremellales</taxon>
        <taxon>Naemateliaceae</taxon>
        <taxon>Naematelia</taxon>
    </lineage>
</organism>
<dbReference type="Pfam" id="PF11066">
    <property type="entry name" value="DUF2867"/>
    <property type="match status" value="1"/>
</dbReference>
<evidence type="ECO:0000313" key="2">
    <source>
        <dbReference type="Proteomes" id="UP000193986"/>
    </source>
</evidence>
<protein>
    <recommendedName>
        <fullName evidence="3">DUF2867 domain-containing protein</fullName>
    </recommendedName>
</protein>
<reference evidence="1 2" key="1">
    <citation type="submission" date="2016-07" db="EMBL/GenBank/DDBJ databases">
        <title>Pervasive Adenine N6-methylation of Active Genes in Fungi.</title>
        <authorList>
            <consortium name="DOE Joint Genome Institute"/>
            <person name="Mondo S.J."/>
            <person name="Dannebaum R.O."/>
            <person name="Kuo R.C."/>
            <person name="Labutti K."/>
            <person name="Haridas S."/>
            <person name="Kuo A."/>
            <person name="Salamov A."/>
            <person name="Ahrendt S.R."/>
            <person name="Lipzen A."/>
            <person name="Sullivan W."/>
            <person name="Andreopoulos W.B."/>
            <person name="Clum A."/>
            <person name="Lindquist E."/>
            <person name="Daum C."/>
            <person name="Ramamoorthy G.K."/>
            <person name="Gryganskyi A."/>
            <person name="Culley D."/>
            <person name="Magnuson J.K."/>
            <person name="James T.Y."/>
            <person name="O'Malley M.A."/>
            <person name="Stajich J.E."/>
            <person name="Spatafora J.W."/>
            <person name="Visel A."/>
            <person name="Grigoriev I.V."/>
        </authorList>
    </citation>
    <scope>NUCLEOTIDE SEQUENCE [LARGE SCALE GENOMIC DNA]</scope>
    <source>
        <strain evidence="1 2">68-887.2</strain>
    </source>
</reference>
<evidence type="ECO:0000313" key="1">
    <source>
        <dbReference type="EMBL" id="ORY25568.1"/>
    </source>
</evidence>
<dbReference type="Proteomes" id="UP000193986">
    <property type="component" value="Unassembled WGS sequence"/>
</dbReference>
<evidence type="ECO:0008006" key="3">
    <source>
        <dbReference type="Google" id="ProtNLM"/>
    </source>
</evidence>
<dbReference type="InterPro" id="IPR021295">
    <property type="entry name" value="DUF2867"/>
</dbReference>
<dbReference type="OrthoDB" id="5350490at2759"/>
<dbReference type="EMBL" id="MCFC01000056">
    <property type="protein sequence ID" value="ORY25568.1"/>
    <property type="molecule type" value="Genomic_DNA"/>
</dbReference>